<evidence type="ECO:0000256" key="5">
    <source>
        <dbReference type="HAMAP-Rule" id="MF_01825"/>
    </source>
</evidence>
<sequence length="381" mass="41306">MKPSRLNIVADENIPALARLFGHLGEIHTLPGRTIQNSDLQHADMLLVRSVTRVDPQLLENTPVRFVGTATIGTDHIDTDWLQAHSIGFSSAPGCNADAVAEYVISNLLLVAAEQGFKLTERVVGIVGVGNVGRRLQQRLTDLGVTLVLNDPPRAAAGETGFIALSALLAQADIICLHTPLTKTGDHPSFHLLNADNLEHIKPGAVLLNAGRGPVIDNKALLNWHRGRSDVTLLLDVWEEEPVVDSQLAQRVRIGTPHIAGYSLDGKIRGTWMLYRAFCQQQGIAPAIELADCLASAGSAPDIQLDGSETLTDIVHAIYQPEADFQRFMDSLVDTDLQPQAFDLLRKNYPVRREFVAATLSGVKPSPELAKQLTAVGFCPD</sequence>
<comment type="subcellular location">
    <subcellularLocation>
        <location evidence="5">Cytoplasm</location>
    </subcellularLocation>
</comment>
<feature type="binding site" evidence="5">
    <location>
        <position position="151"/>
    </location>
    <ligand>
        <name>NAD(+)</name>
        <dbReference type="ChEBI" id="CHEBI:57540"/>
    </ligand>
</feature>
<dbReference type="InterPro" id="IPR038251">
    <property type="entry name" value="PdxB_dimer_sf"/>
</dbReference>
<dbReference type="GO" id="GO:0051287">
    <property type="term" value="F:NAD binding"/>
    <property type="evidence" value="ECO:0007669"/>
    <property type="project" value="InterPro"/>
</dbReference>
<comment type="catalytic activity">
    <reaction evidence="5">
        <text>4-phospho-D-erythronate + NAD(+) = (R)-3-hydroxy-2-oxo-4-phosphooxybutanoate + NADH + H(+)</text>
        <dbReference type="Rhea" id="RHEA:18829"/>
        <dbReference type="ChEBI" id="CHEBI:15378"/>
        <dbReference type="ChEBI" id="CHEBI:57540"/>
        <dbReference type="ChEBI" id="CHEBI:57945"/>
        <dbReference type="ChEBI" id="CHEBI:58538"/>
        <dbReference type="ChEBI" id="CHEBI:58766"/>
        <dbReference type="EC" id="1.1.1.290"/>
    </reaction>
</comment>
<dbReference type="OrthoDB" id="9770208at2"/>
<dbReference type="SUPFAM" id="SSF52283">
    <property type="entry name" value="Formate/glycerate dehydrogenase catalytic domain-like"/>
    <property type="match status" value="1"/>
</dbReference>
<feature type="binding site" evidence="5">
    <location>
        <position position="261"/>
    </location>
    <ligand>
        <name>NAD(+)</name>
        <dbReference type="ChEBI" id="CHEBI:57540"/>
    </ligand>
</feature>
<feature type="domain" description="Erythronate-4-phosphate dehydrogenase dimerisation" evidence="7">
    <location>
        <begin position="305"/>
        <end position="377"/>
    </location>
</feature>
<dbReference type="GO" id="GO:0033711">
    <property type="term" value="F:4-phosphoerythronate dehydrogenase activity"/>
    <property type="evidence" value="ECO:0007669"/>
    <property type="project" value="UniProtKB-EC"/>
</dbReference>
<evidence type="ECO:0000256" key="3">
    <source>
        <dbReference type="ARBA" id="ARBA00023027"/>
    </source>
</evidence>
<accession>A0A1H9FMW0</accession>
<name>A0A1H9FMW0_9GAMM</name>
<gene>
    <name evidence="5" type="primary">pdxB</name>
    <name evidence="8" type="ORF">SAMN03080615_01344</name>
</gene>
<comment type="caution">
    <text evidence="5">Lacks conserved residue(s) required for the propagation of feature annotation.</text>
</comment>
<dbReference type="PANTHER" id="PTHR42938:SF9">
    <property type="entry name" value="FORMATE DEHYDROGENASE 1"/>
    <property type="match status" value="1"/>
</dbReference>
<dbReference type="UniPathway" id="UPA00244">
    <property type="reaction ID" value="UER00310"/>
</dbReference>
<protein>
    <recommendedName>
        <fullName evidence="5">Erythronate-4-phosphate dehydrogenase</fullName>
        <ecNumber evidence="5">1.1.1.290</ecNumber>
    </recommendedName>
</protein>
<organism evidence="8 9">
    <name type="scientific">Amphritea atlantica</name>
    <dbReference type="NCBI Taxonomy" id="355243"/>
    <lineage>
        <taxon>Bacteria</taxon>
        <taxon>Pseudomonadati</taxon>
        <taxon>Pseudomonadota</taxon>
        <taxon>Gammaproteobacteria</taxon>
        <taxon>Oceanospirillales</taxon>
        <taxon>Oceanospirillaceae</taxon>
        <taxon>Amphritea</taxon>
    </lineage>
</organism>
<dbReference type="InterPro" id="IPR036291">
    <property type="entry name" value="NAD(P)-bd_dom_sf"/>
</dbReference>
<dbReference type="SUPFAM" id="SSF51735">
    <property type="entry name" value="NAD(P)-binding Rossmann-fold domains"/>
    <property type="match status" value="1"/>
</dbReference>
<feature type="binding site" evidence="5">
    <location>
        <position position="262"/>
    </location>
    <ligand>
        <name>substrate</name>
    </ligand>
</feature>
<dbReference type="GO" id="GO:0046983">
    <property type="term" value="F:protein dimerization activity"/>
    <property type="evidence" value="ECO:0007669"/>
    <property type="project" value="InterPro"/>
</dbReference>
<feature type="binding site" evidence="5">
    <location>
        <position position="50"/>
    </location>
    <ligand>
        <name>substrate</name>
    </ligand>
</feature>
<keyword evidence="1 5" id="KW-0963">Cytoplasm</keyword>
<dbReference type="HAMAP" id="MF_01825">
    <property type="entry name" value="PdxB"/>
    <property type="match status" value="1"/>
</dbReference>
<evidence type="ECO:0000256" key="4">
    <source>
        <dbReference type="ARBA" id="ARBA00023096"/>
    </source>
</evidence>
<dbReference type="Pfam" id="PF02826">
    <property type="entry name" value="2-Hacid_dh_C"/>
    <property type="match status" value="1"/>
</dbReference>
<evidence type="ECO:0000259" key="7">
    <source>
        <dbReference type="Pfam" id="PF11890"/>
    </source>
</evidence>
<feature type="binding site" evidence="5">
    <location>
        <position position="71"/>
    </location>
    <ligand>
        <name>substrate</name>
    </ligand>
</feature>
<dbReference type="AlphaFoldDB" id="A0A1H9FMW0"/>
<dbReference type="InterPro" id="IPR024531">
    <property type="entry name" value="Erythronate-4-P_DHase_dimer"/>
</dbReference>
<dbReference type="CDD" id="cd12158">
    <property type="entry name" value="ErythrP_dh"/>
    <property type="match status" value="1"/>
</dbReference>
<keyword evidence="2 5" id="KW-0560">Oxidoreductase</keyword>
<dbReference type="RefSeq" id="WP_091355694.1">
    <property type="nucleotide sequence ID" value="NZ_AP025284.1"/>
</dbReference>
<feature type="binding site" evidence="5">
    <location>
        <position position="236"/>
    </location>
    <ligand>
        <name>NAD(+)</name>
        <dbReference type="ChEBI" id="CHEBI:57540"/>
    </ligand>
</feature>
<dbReference type="GO" id="GO:0005829">
    <property type="term" value="C:cytosol"/>
    <property type="evidence" value="ECO:0007669"/>
    <property type="project" value="TreeGrafter"/>
</dbReference>
<keyword evidence="9" id="KW-1185">Reference proteome</keyword>
<comment type="subunit">
    <text evidence="5">Homodimer.</text>
</comment>
<keyword evidence="3 5" id="KW-0520">NAD</keyword>
<dbReference type="Gene3D" id="3.30.1370.170">
    <property type="match status" value="1"/>
</dbReference>
<dbReference type="NCBIfam" id="NF001309">
    <property type="entry name" value="PRK00257.1"/>
    <property type="match status" value="1"/>
</dbReference>
<feature type="active site" evidence="5">
    <location>
        <position position="241"/>
    </location>
</feature>
<evidence type="ECO:0000256" key="2">
    <source>
        <dbReference type="ARBA" id="ARBA00023002"/>
    </source>
</evidence>
<evidence type="ECO:0000313" key="9">
    <source>
        <dbReference type="Proteomes" id="UP000198749"/>
    </source>
</evidence>
<comment type="pathway">
    <text evidence="5">Cofactor biosynthesis; pyridoxine 5'-phosphate biosynthesis; pyridoxine 5'-phosphate from D-erythrose 4-phosphate: step 2/5.</text>
</comment>
<reference evidence="9" key="1">
    <citation type="submission" date="2016-10" db="EMBL/GenBank/DDBJ databases">
        <authorList>
            <person name="Varghese N."/>
            <person name="Submissions S."/>
        </authorList>
    </citation>
    <scope>NUCLEOTIDE SEQUENCE [LARGE SCALE GENOMIC DNA]</scope>
    <source>
        <strain evidence="9">DSM 18887</strain>
    </source>
</reference>
<dbReference type="InterPro" id="IPR006140">
    <property type="entry name" value="D-isomer_DH_NAD-bd"/>
</dbReference>
<dbReference type="Gene3D" id="3.40.50.720">
    <property type="entry name" value="NAD(P)-binding Rossmann-like Domain"/>
    <property type="match status" value="2"/>
</dbReference>
<dbReference type="EMBL" id="FOGB01000003">
    <property type="protein sequence ID" value="SEQ39222.1"/>
    <property type="molecule type" value="Genomic_DNA"/>
</dbReference>
<comment type="similarity">
    <text evidence="5">Belongs to the D-isomer specific 2-hydroxyacid dehydrogenase family. PdxB subfamily.</text>
</comment>
<dbReference type="STRING" id="355243.SAMN03080615_01344"/>
<feature type="active site" evidence="5">
    <location>
        <position position="212"/>
    </location>
</feature>
<feature type="domain" description="D-isomer specific 2-hydroxyacid dehydrogenase NAD-binding" evidence="6">
    <location>
        <begin position="114"/>
        <end position="260"/>
    </location>
</feature>
<comment type="function">
    <text evidence="5">Catalyzes the oxidation of erythronate-4-phosphate to 3-hydroxy-2-oxo-4-phosphonooxybutanoate.</text>
</comment>
<feature type="active site" description="Proton donor" evidence="5">
    <location>
        <position position="258"/>
    </location>
</feature>
<dbReference type="Pfam" id="PF11890">
    <property type="entry name" value="DUF3410"/>
    <property type="match status" value="1"/>
</dbReference>
<dbReference type="PANTHER" id="PTHR42938">
    <property type="entry name" value="FORMATE DEHYDROGENASE 1"/>
    <property type="match status" value="1"/>
</dbReference>
<dbReference type="GO" id="GO:0036001">
    <property type="term" value="P:'de novo' pyridoxal 5'-phosphate biosynthetic process"/>
    <property type="evidence" value="ECO:0007669"/>
    <property type="project" value="TreeGrafter"/>
</dbReference>
<evidence type="ECO:0000313" key="8">
    <source>
        <dbReference type="EMBL" id="SEQ39222.1"/>
    </source>
</evidence>
<dbReference type="Proteomes" id="UP000198749">
    <property type="component" value="Unassembled WGS sequence"/>
</dbReference>
<feature type="binding site" evidence="5">
    <location>
        <position position="179"/>
    </location>
    <ligand>
        <name>NAD(+)</name>
        <dbReference type="ChEBI" id="CHEBI:57540"/>
    </ligand>
</feature>
<keyword evidence="4 5" id="KW-0664">Pyridoxine biosynthesis</keyword>
<dbReference type="GO" id="GO:0008615">
    <property type="term" value="P:pyridoxine biosynthetic process"/>
    <property type="evidence" value="ECO:0007669"/>
    <property type="project" value="UniProtKB-UniRule"/>
</dbReference>
<dbReference type="EC" id="1.1.1.290" evidence="5"/>
<dbReference type="InterPro" id="IPR020921">
    <property type="entry name" value="Erythronate-4-P_DHase"/>
</dbReference>
<evidence type="ECO:0000256" key="1">
    <source>
        <dbReference type="ARBA" id="ARBA00022490"/>
    </source>
</evidence>
<evidence type="ECO:0000259" key="6">
    <source>
        <dbReference type="Pfam" id="PF02826"/>
    </source>
</evidence>
<proteinExistence type="inferred from homology"/>